<reference evidence="2 3" key="1">
    <citation type="journal article" date="2010" name="Nature">
        <title>Genome sequencing and analysis of the model grass Brachypodium distachyon.</title>
        <authorList>
            <consortium name="International Brachypodium Initiative"/>
        </authorList>
    </citation>
    <scope>NUCLEOTIDE SEQUENCE [LARGE SCALE GENOMIC DNA]</scope>
    <source>
        <strain evidence="2 3">Bd21</strain>
    </source>
</reference>
<dbReference type="EMBL" id="CM000881">
    <property type="protein sequence ID" value="KQK03530.1"/>
    <property type="molecule type" value="Genomic_DNA"/>
</dbReference>
<evidence type="ECO:0000313" key="2">
    <source>
        <dbReference type="EMBL" id="KQK03530.1"/>
    </source>
</evidence>
<proteinExistence type="predicted"/>
<dbReference type="AlphaFoldDB" id="A0A0Q3QPZ7"/>
<accession>A0A0Q3QPZ7</accession>
<dbReference type="InParanoid" id="A0A0Q3QPZ7"/>
<sequence>MTRGSGSRPTTTGTVVAHADRTMEEVAEEAGEGFAAYCRRGKGRNRQAASVTLGGCSPSSMPGDGGPPRRLLALASTMAATQQWAALYPPPTCAFPNPQLRVAPTSSAPRTPPSSARRSSSSASTSTAPICPVSSLPDLAFLHLNSNRFYEVGALWRGWAWSRVAPAAVGEAGGRAEGGACRRWWGRLGKAPRRRRGGRRRAGLRWGRETHEKRDKERWAWTCQWIRFRGGEK</sequence>
<gene>
    <name evidence="2" type="ORF">BRADI_2g08415v3</name>
</gene>
<feature type="region of interest" description="Disordered" evidence="1">
    <location>
        <begin position="98"/>
        <end position="127"/>
    </location>
</feature>
<reference evidence="2" key="2">
    <citation type="submission" date="2017-06" db="EMBL/GenBank/DDBJ databases">
        <title>WGS assembly of Brachypodium distachyon.</title>
        <authorList>
            <consortium name="The International Brachypodium Initiative"/>
            <person name="Lucas S."/>
            <person name="Harmon-Smith M."/>
            <person name="Lail K."/>
            <person name="Tice H."/>
            <person name="Grimwood J."/>
            <person name="Bruce D."/>
            <person name="Barry K."/>
            <person name="Shu S."/>
            <person name="Lindquist E."/>
            <person name="Wang M."/>
            <person name="Pitluck S."/>
            <person name="Vogel J.P."/>
            <person name="Garvin D.F."/>
            <person name="Mockler T.C."/>
            <person name="Schmutz J."/>
            <person name="Rokhsar D."/>
            <person name="Bevan M.W."/>
        </authorList>
    </citation>
    <scope>NUCLEOTIDE SEQUENCE</scope>
    <source>
        <strain evidence="2">Bd21</strain>
    </source>
</reference>
<evidence type="ECO:0000256" key="1">
    <source>
        <dbReference type="SAM" id="MobiDB-lite"/>
    </source>
</evidence>
<evidence type="ECO:0000313" key="3">
    <source>
        <dbReference type="EnsemblPlants" id="KQK03530"/>
    </source>
</evidence>
<protein>
    <submittedName>
        <fullName evidence="2 3">Uncharacterized protein</fullName>
    </submittedName>
</protein>
<feature type="compositionally biased region" description="Low complexity" evidence="1">
    <location>
        <begin position="103"/>
        <end position="127"/>
    </location>
</feature>
<reference evidence="3" key="3">
    <citation type="submission" date="2018-08" db="UniProtKB">
        <authorList>
            <consortium name="EnsemblPlants"/>
        </authorList>
    </citation>
    <scope>IDENTIFICATION</scope>
    <source>
        <strain evidence="3">cv. Bd21</strain>
    </source>
</reference>
<evidence type="ECO:0000313" key="4">
    <source>
        <dbReference type="Proteomes" id="UP000008810"/>
    </source>
</evidence>
<feature type="region of interest" description="Disordered" evidence="1">
    <location>
        <begin position="48"/>
        <end position="67"/>
    </location>
</feature>
<name>A0A0Q3QPZ7_BRADI</name>
<dbReference type="EnsemblPlants" id="KQK03530">
    <property type="protein sequence ID" value="KQK03530"/>
    <property type="gene ID" value="BRADI_2g08415v3"/>
</dbReference>
<dbReference type="Proteomes" id="UP000008810">
    <property type="component" value="Chromosome 2"/>
</dbReference>
<organism evidence="2">
    <name type="scientific">Brachypodium distachyon</name>
    <name type="common">Purple false brome</name>
    <name type="synonym">Trachynia distachya</name>
    <dbReference type="NCBI Taxonomy" id="15368"/>
    <lineage>
        <taxon>Eukaryota</taxon>
        <taxon>Viridiplantae</taxon>
        <taxon>Streptophyta</taxon>
        <taxon>Embryophyta</taxon>
        <taxon>Tracheophyta</taxon>
        <taxon>Spermatophyta</taxon>
        <taxon>Magnoliopsida</taxon>
        <taxon>Liliopsida</taxon>
        <taxon>Poales</taxon>
        <taxon>Poaceae</taxon>
        <taxon>BOP clade</taxon>
        <taxon>Pooideae</taxon>
        <taxon>Stipodae</taxon>
        <taxon>Brachypodieae</taxon>
        <taxon>Brachypodium</taxon>
    </lineage>
</organism>
<keyword evidence="4" id="KW-1185">Reference proteome</keyword>
<dbReference type="Gramene" id="KQK03530">
    <property type="protein sequence ID" value="KQK03530"/>
    <property type="gene ID" value="BRADI_2g08415v3"/>
</dbReference>